<dbReference type="Pfam" id="PF16884">
    <property type="entry name" value="ADH_N_2"/>
    <property type="match status" value="1"/>
</dbReference>
<dbReference type="InterPro" id="IPR036291">
    <property type="entry name" value="NAD(P)-bd_dom_sf"/>
</dbReference>
<accession>A0A139YJB1</accession>
<dbReference type="SUPFAM" id="SSF50129">
    <property type="entry name" value="GroES-like"/>
    <property type="match status" value="1"/>
</dbReference>
<name>A0A139YJB1_9APHY</name>
<sequence length="344" mass="37324">MAPSQYSRYVLNERPGRGPVNPRTFRKETLPFELNPGKGEILVQVLYLSLDPANRTWLNDARNYMEPVKIGETMRAGALGRVVKVGEGVTKFVPGDLVNGTMGWTEYIVVPAKGYQKIVIPPGAELIDFLGPLGMNGLTAYFGLFNVGQIKSGETLVVSAAAGATGSLVCQLGKMVGAKVIAIAGADDKCHWLETELGVDKAINYKSPTFHADFKKAVGYFDVYFDNVGGEILNFALTRMKKHARIAFCGSISDYNAVPKGLTNYMNLISQSAKLEGFIVFDYASQYASAQKDLTKWVSEGKLKRKFHLVQGLDNASEALGLLFNGGNTGKLVVQVAPVDNAKL</sequence>
<dbReference type="Pfam" id="PF00107">
    <property type="entry name" value="ADH_zinc_N"/>
    <property type="match status" value="1"/>
</dbReference>
<dbReference type="SUPFAM" id="SSF51735">
    <property type="entry name" value="NAD(P)-binding Rossmann-fold domains"/>
    <property type="match status" value="1"/>
</dbReference>
<keyword evidence="1" id="KW-0560">Oxidoreductase</keyword>
<evidence type="ECO:0000256" key="2">
    <source>
        <dbReference type="SAM" id="MobiDB-lite"/>
    </source>
</evidence>
<dbReference type="InterPro" id="IPR013149">
    <property type="entry name" value="ADH-like_C"/>
</dbReference>
<dbReference type="InterPro" id="IPR041694">
    <property type="entry name" value="ADH_N_2"/>
</dbReference>
<dbReference type="Gene3D" id="3.40.50.720">
    <property type="entry name" value="NAD(P)-binding Rossmann-like Domain"/>
    <property type="match status" value="1"/>
</dbReference>
<dbReference type="SMART" id="SM00829">
    <property type="entry name" value="PKS_ER"/>
    <property type="match status" value="1"/>
</dbReference>
<dbReference type="PANTHER" id="PTHR43205:SF42">
    <property type="entry name" value="ALCOHOL DEHYDROGENASE, ZINC-CONTAINING (AFU_ORTHOLOGUE AFUA_7G04530)"/>
    <property type="match status" value="1"/>
</dbReference>
<dbReference type="InterPro" id="IPR020843">
    <property type="entry name" value="ER"/>
</dbReference>
<evidence type="ECO:0000256" key="1">
    <source>
        <dbReference type="ARBA" id="ARBA00023002"/>
    </source>
</evidence>
<evidence type="ECO:0000259" key="3">
    <source>
        <dbReference type="SMART" id="SM00829"/>
    </source>
</evidence>
<dbReference type="AlphaFoldDB" id="A0A139YJB1"/>
<dbReference type="CDD" id="cd05288">
    <property type="entry name" value="PGDH"/>
    <property type="match status" value="1"/>
</dbReference>
<organism evidence="4">
    <name type="scientific">Lividopora vincta</name>
    <dbReference type="NCBI Taxonomy" id="81054"/>
    <lineage>
        <taxon>Eukaryota</taxon>
        <taxon>Fungi</taxon>
        <taxon>Dikarya</taxon>
        <taxon>Basidiomycota</taxon>
        <taxon>Agaricomycotina</taxon>
        <taxon>Agaricomycetes</taxon>
        <taxon>Polyporales</taxon>
        <taxon>Cerrenaceae</taxon>
        <taxon>Lividopora</taxon>
    </lineage>
</organism>
<feature type="domain" description="Enoyl reductase (ER)" evidence="3">
    <location>
        <begin position="18"/>
        <end position="334"/>
    </location>
</feature>
<dbReference type="PANTHER" id="PTHR43205">
    <property type="entry name" value="PROSTAGLANDIN REDUCTASE"/>
    <property type="match status" value="1"/>
</dbReference>
<feature type="region of interest" description="Disordered" evidence="2">
    <location>
        <begin position="1"/>
        <end position="20"/>
    </location>
</feature>
<protein>
    <submittedName>
        <fullName evidence="4">Alcohol dehydrogenase</fullName>
    </submittedName>
</protein>
<proteinExistence type="evidence at transcript level"/>
<dbReference type="FunFam" id="3.40.50.720:FF:000121">
    <property type="entry name" value="Prostaglandin reductase 2"/>
    <property type="match status" value="1"/>
</dbReference>
<dbReference type="InterPro" id="IPR011032">
    <property type="entry name" value="GroES-like_sf"/>
</dbReference>
<dbReference type="Gene3D" id="3.90.180.10">
    <property type="entry name" value="Medium-chain alcohol dehydrogenases, catalytic domain"/>
    <property type="match status" value="1"/>
</dbReference>
<evidence type="ECO:0000313" key="4">
    <source>
        <dbReference type="EMBL" id="AHA92018.1"/>
    </source>
</evidence>
<dbReference type="GO" id="GO:0016628">
    <property type="term" value="F:oxidoreductase activity, acting on the CH-CH group of donors, NAD or NADP as acceptor"/>
    <property type="evidence" value="ECO:0007669"/>
    <property type="project" value="InterPro"/>
</dbReference>
<dbReference type="EMBL" id="KC811608">
    <property type="protein sequence ID" value="AHA92018.1"/>
    <property type="molecule type" value="mRNA"/>
</dbReference>
<reference evidence="4" key="1">
    <citation type="submission" date="2013-03" db="EMBL/GenBank/DDBJ databases">
        <title>Cloning alcohol dehydrogenase from Rigidoporus vinctus NTOU3749.</title>
        <authorList>
            <person name="Lin C.-T."/>
            <person name="Tzeng S.J."/>
            <person name="Pang K.-L."/>
        </authorList>
    </citation>
    <scope>NUCLEOTIDE SEQUENCE</scope>
    <source>
        <strain evidence="4">NTOU3749</strain>
    </source>
</reference>
<dbReference type="InterPro" id="IPR045010">
    <property type="entry name" value="MDR_fam"/>
</dbReference>